<dbReference type="InterPro" id="IPR007185">
    <property type="entry name" value="DNA_pol_a/d/e_bsu"/>
</dbReference>
<comment type="subcellular location">
    <subcellularLocation>
        <location evidence="1 6">Nucleus</location>
    </subcellularLocation>
</comment>
<reference evidence="10" key="1">
    <citation type="submission" date="2021-07" db="EMBL/GenBank/DDBJ databases">
        <title>Draft genome of Mortierella alpina, strain LL118, isolated from an aspen leaf litter sample.</title>
        <authorList>
            <person name="Yang S."/>
            <person name="Vinatzer B.A."/>
        </authorList>
    </citation>
    <scope>NUCLEOTIDE SEQUENCE</scope>
    <source>
        <strain evidence="10">LL118</strain>
    </source>
</reference>
<evidence type="ECO:0000256" key="4">
    <source>
        <dbReference type="ARBA" id="ARBA00022705"/>
    </source>
</evidence>
<protein>
    <recommendedName>
        <fullName evidence="3 6">DNA polymerase alpha subunit B</fullName>
    </recommendedName>
</protein>
<dbReference type="PANTHER" id="PTHR23061:SF12">
    <property type="entry name" value="DNA POLYMERASE ALPHA SUBUNIT B"/>
    <property type="match status" value="1"/>
</dbReference>
<keyword evidence="5 6" id="KW-0539">Nucleus</keyword>
<evidence type="ECO:0000256" key="3">
    <source>
        <dbReference type="ARBA" id="ARBA00018596"/>
    </source>
</evidence>
<dbReference type="GO" id="GO:0005658">
    <property type="term" value="C:alpha DNA polymerase:primase complex"/>
    <property type="evidence" value="ECO:0007669"/>
    <property type="project" value="TreeGrafter"/>
</dbReference>
<dbReference type="PANTHER" id="PTHR23061">
    <property type="entry name" value="DNA POLYMERASE 2 ALPHA 70 KDA SUBUNIT"/>
    <property type="match status" value="1"/>
</dbReference>
<name>A0A9P8ABK7_MORAP</name>
<dbReference type="GO" id="GO:0006270">
    <property type="term" value="P:DNA replication initiation"/>
    <property type="evidence" value="ECO:0007669"/>
    <property type="project" value="TreeGrafter"/>
</dbReference>
<comment type="similarity">
    <text evidence="2 6">Belongs to the DNA polymerase alpha subunit B family.</text>
</comment>
<feature type="region of interest" description="Disordered" evidence="7">
    <location>
        <begin position="1"/>
        <end position="78"/>
    </location>
</feature>
<evidence type="ECO:0000256" key="5">
    <source>
        <dbReference type="ARBA" id="ARBA00023242"/>
    </source>
</evidence>
<feature type="compositionally biased region" description="Polar residues" evidence="7">
    <location>
        <begin position="45"/>
        <end position="73"/>
    </location>
</feature>
<evidence type="ECO:0000256" key="1">
    <source>
        <dbReference type="ARBA" id="ARBA00004123"/>
    </source>
</evidence>
<dbReference type="InterPro" id="IPR016722">
    <property type="entry name" value="DNA_pol_alpha_bsu"/>
</dbReference>
<feature type="domain" description="DNA polymerase alpha subunit B OB" evidence="9">
    <location>
        <begin position="299"/>
        <end position="404"/>
    </location>
</feature>
<sequence length="711" mass="79589">MSKLNFRAEKAEHQSHYFNRTYTKTDQAVDSDEEHKGHIPPPSRSIGSVTSLHQRPTSLQHGTAASHTQSATMDQDRKESALLKDFGPTLADNPTALRECLHLLKIYQLEPRALHSKWEAYIMNATSTTTDEDDGSMTAVHLEGFKSYLRRSLEQQVQQHQTTSSASFATPKKATIKSRYHSSAGPSQRINQDMDLDPHQDVLGSPDIKTNFAMPTTPTGNRGNGNLAPVGRSPSQQSPSSKQFAQRRNISETEETLNSHLTLRSDPPNVGSDYRNVITSVVTVKPYRYMFEKISEKGDALDDRIDAFAEIYREAYPEVQFSNPEYQTQSVVNVVGRICSDANEGKSNERSLLLETSRALGSGSRVRLDTSEVSGLSFFPGQIVVLSGINANGSVFVVTRVHELPSLPMAGESPAMLEDFHYRRMSGQPIKMIAAAGPYTLNDNLLFEPFAALMEHVDKERPDVLLLMGPFVSSQHPSILSGNVDMSPERYFAEYISKPLARHQDRYPKEMQILLVPSLQDVVHETVVMPQPAFEHLRALGLPAGTYRLSNPAQFTINEVAFAVNTTDILMHLSGDEIARNPERTDRMGRLSKYIIQQRNMHPVYPGLTSDIESGVDYNQYDLLDLKACPDVVILPSKLKHFAKTVDKVVTINPNQLSKAQAGGTFARLTIHPLSQTFLEDSVMLMDEKNEQSMRMYHKVYERCRVDLIRV</sequence>
<comment type="function">
    <text evidence="6">Accessory subunit of the DNA polymerase alpha complex (also known as the alpha DNA polymerase-primase complex) which plays an essential role in the initiation of DNA synthesis.</text>
</comment>
<feature type="region of interest" description="Disordered" evidence="7">
    <location>
        <begin position="153"/>
        <end position="268"/>
    </location>
</feature>
<gene>
    <name evidence="10" type="ORF">KVV02_000991</name>
</gene>
<evidence type="ECO:0000256" key="7">
    <source>
        <dbReference type="SAM" id="MobiDB-lite"/>
    </source>
</evidence>
<keyword evidence="4 6" id="KW-0235">DNA replication</keyword>
<accession>A0A9P8ABK7</accession>
<feature type="domain" description="DNA polymerase alpha/delta/epsilon subunit B" evidence="8">
    <location>
        <begin position="433"/>
        <end position="644"/>
    </location>
</feature>
<evidence type="ECO:0000313" key="11">
    <source>
        <dbReference type="Proteomes" id="UP000717515"/>
    </source>
</evidence>
<evidence type="ECO:0000256" key="6">
    <source>
        <dbReference type="PIRNR" id="PIRNR018300"/>
    </source>
</evidence>
<feature type="compositionally biased region" description="Polar residues" evidence="7">
    <location>
        <begin position="154"/>
        <end position="168"/>
    </location>
</feature>
<dbReference type="EMBL" id="JAIFTL010000023">
    <property type="protein sequence ID" value="KAG9326276.1"/>
    <property type="molecule type" value="Genomic_DNA"/>
</dbReference>
<feature type="compositionally biased region" description="Basic and acidic residues" evidence="7">
    <location>
        <begin position="1"/>
        <end position="15"/>
    </location>
</feature>
<dbReference type="Pfam" id="PF22062">
    <property type="entry name" value="OB_DPOA2"/>
    <property type="match status" value="1"/>
</dbReference>
<comment type="caution">
    <text evidence="10">The sequence shown here is derived from an EMBL/GenBank/DDBJ whole genome shotgun (WGS) entry which is preliminary data.</text>
</comment>
<dbReference type="AlphaFoldDB" id="A0A9P8ABK7"/>
<organism evidence="10 11">
    <name type="scientific">Mortierella alpina</name>
    <name type="common">Oleaginous fungus</name>
    <name type="synonym">Mortierella renispora</name>
    <dbReference type="NCBI Taxonomy" id="64518"/>
    <lineage>
        <taxon>Eukaryota</taxon>
        <taxon>Fungi</taxon>
        <taxon>Fungi incertae sedis</taxon>
        <taxon>Mucoromycota</taxon>
        <taxon>Mortierellomycotina</taxon>
        <taxon>Mortierellomycetes</taxon>
        <taxon>Mortierellales</taxon>
        <taxon>Mortierellaceae</taxon>
        <taxon>Mortierella</taxon>
    </lineage>
</organism>
<dbReference type="Pfam" id="PF04042">
    <property type="entry name" value="DNA_pol_E_B"/>
    <property type="match status" value="1"/>
</dbReference>
<dbReference type="Gene3D" id="3.60.21.60">
    <property type="match status" value="2"/>
</dbReference>
<evidence type="ECO:0000256" key="2">
    <source>
        <dbReference type="ARBA" id="ARBA00007299"/>
    </source>
</evidence>
<dbReference type="GO" id="GO:0003677">
    <property type="term" value="F:DNA binding"/>
    <property type="evidence" value="ECO:0007669"/>
    <property type="project" value="InterPro"/>
</dbReference>
<dbReference type="Proteomes" id="UP000717515">
    <property type="component" value="Unassembled WGS sequence"/>
</dbReference>
<feature type="compositionally biased region" description="Polar residues" evidence="7">
    <location>
        <begin position="16"/>
        <end position="28"/>
    </location>
</feature>
<evidence type="ECO:0000313" key="10">
    <source>
        <dbReference type="EMBL" id="KAG9326276.1"/>
    </source>
</evidence>
<dbReference type="PIRSF" id="PIRSF018300">
    <property type="entry name" value="DNA_pol_alph_2"/>
    <property type="match status" value="1"/>
</dbReference>
<evidence type="ECO:0000259" key="8">
    <source>
        <dbReference type="Pfam" id="PF04042"/>
    </source>
</evidence>
<proteinExistence type="inferred from homology"/>
<dbReference type="InterPro" id="IPR054300">
    <property type="entry name" value="OB_DPOA2"/>
</dbReference>
<evidence type="ECO:0000259" key="9">
    <source>
        <dbReference type="Pfam" id="PF22062"/>
    </source>
</evidence>